<feature type="domain" description="Glycosyl transferase family 1" evidence="12">
    <location>
        <begin position="295"/>
        <end position="443"/>
    </location>
</feature>
<comment type="function">
    <text evidence="2 11">Synthesizes alpha-1,4-glucan chains using ADP-glucose.</text>
</comment>
<dbReference type="GO" id="GO:0005829">
    <property type="term" value="C:cytosol"/>
    <property type="evidence" value="ECO:0007669"/>
    <property type="project" value="TreeGrafter"/>
</dbReference>
<evidence type="ECO:0000256" key="9">
    <source>
        <dbReference type="ARBA" id="ARBA00023056"/>
    </source>
</evidence>
<accession>A0A3N9TDM7</accession>
<evidence type="ECO:0000256" key="7">
    <source>
        <dbReference type="ARBA" id="ARBA00022676"/>
    </source>
</evidence>
<dbReference type="GO" id="GO:0005978">
    <property type="term" value="P:glycogen biosynthetic process"/>
    <property type="evidence" value="ECO:0007669"/>
    <property type="project" value="UniProtKB-UniRule"/>
</dbReference>
<dbReference type="RefSeq" id="WP_124938293.1">
    <property type="nucleotide sequence ID" value="NZ_RJVQ01000008.1"/>
</dbReference>
<reference evidence="14 15" key="1">
    <citation type="submission" date="2018-11" db="EMBL/GenBank/DDBJ databases">
        <title>Vibrio LJC006 sp. nov., isolated from seawater during the bloom of the enteromorpha.</title>
        <authorList>
            <person name="Liang J."/>
        </authorList>
    </citation>
    <scope>NUCLEOTIDE SEQUENCE [LARGE SCALE GENOMIC DNA]</scope>
    <source>
        <strain evidence="14 15">LJC006</strain>
    </source>
</reference>
<dbReference type="PANTHER" id="PTHR45825:SF11">
    <property type="entry name" value="ALPHA AMYLASE DOMAIN-CONTAINING PROTEIN"/>
    <property type="match status" value="1"/>
</dbReference>
<evidence type="ECO:0000256" key="2">
    <source>
        <dbReference type="ARBA" id="ARBA00002764"/>
    </source>
</evidence>
<dbReference type="PANTHER" id="PTHR45825">
    <property type="entry name" value="GRANULE-BOUND STARCH SYNTHASE 1, CHLOROPLASTIC/AMYLOPLASTIC"/>
    <property type="match status" value="1"/>
</dbReference>
<dbReference type="InterPro" id="IPR011835">
    <property type="entry name" value="GS/SS"/>
</dbReference>
<dbReference type="Gene3D" id="3.40.50.2000">
    <property type="entry name" value="Glycogen Phosphorylase B"/>
    <property type="match status" value="2"/>
</dbReference>
<dbReference type="EMBL" id="RJVQ01000008">
    <property type="protein sequence ID" value="RQW61954.1"/>
    <property type="molecule type" value="Genomic_DNA"/>
</dbReference>
<dbReference type="NCBIfam" id="TIGR02095">
    <property type="entry name" value="glgA"/>
    <property type="match status" value="1"/>
</dbReference>
<evidence type="ECO:0000259" key="12">
    <source>
        <dbReference type="Pfam" id="PF00534"/>
    </source>
</evidence>
<dbReference type="NCBIfam" id="NF001903">
    <property type="entry name" value="PRK00654.2-2"/>
    <property type="match status" value="1"/>
</dbReference>
<gene>
    <name evidence="11 14" type="primary">glgA</name>
    <name evidence="14" type="ORF">EES38_16425</name>
</gene>
<evidence type="ECO:0000313" key="14">
    <source>
        <dbReference type="EMBL" id="RQW61954.1"/>
    </source>
</evidence>
<dbReference type="OrthoDB" id="9808590at2"/>
<feature type="binding site" evidence="11">
    <location>
        <position position="18"/>
    </location>
    <ligand>
        <name>ADP-alpha-D-glucose</name>
        <dbReference type="ChEBI" id="CHEBI:57498"/>
    </ligand>
</feature>
<keyword evidence="9 11" id="KW-0320">Glycogen biosynthesis</keyword>
<proteinExistence type="inferred from homology"/>
<dbReference type="GO" id="GO:0004373">
    <property type="term" value="F:alpha-1,4-glucan glucosyltransferase (UDP-glucose donor) activity"/>
    <property type="evidence" value="ECO:0007669"/>
    <property type="project" value="InterPro"/>
</dbReference>
<evidence type="ECO:0000256" key="4">
    <source>
        <dbReference type="ARBA" id="ARBA00010281"/>
    </source>
</evidence>
<evidence type="ECO:0000256" key="11">
    <source>
        <dbReference type="HAMAP-Rule" id="MF_00484"/>
    </source>
</evidence>
<dbReference type="AlphaFoldDB" id="A0A3N9TDM7"/>
<protein>
    <recommendedName>
        <fullName evidence="6 11">Glycogen synthase</fullName>
        <ecNumber evidence="5 11">2.4.1.21</ecNumber>
    </recommendedName>
    <alternativeName>
        <fullName evidence="10 11">Starch [bacterial glycogen] synthase</fullName>
    </alternativeName>
</protein>
<evidence type="ECO:0000259" key="13">
    <source>
        <dbReference type="Pfam" id="PF08323"/>
    </source>
</evidence>
<feature type="domain" description="Starch synthase catalytic" evidence="13">
    <location>
        <begin position="6"/>
        <end position="236"/>
    </location>
</feature>
<comment type="similarity">
    <text evidence="4 11">Belongs to the glycosyltransferase 1 family. Bacterial/plant glycogen synthase subfamily.</text>
</comment>
<evidence type="ECO:0000256" key="6">
    <source>
        <dbReference type="ARBA" id="ARBA00019935"/>
    </source>
</evidence>
<dbReference type="UniPathway" id="UPA00164"/>
<keyword evidence="15" id="KW-1185">Reference proteome</keyword>
<dbReference type="SUPFAM" id="SSF53756">
    <property type="entry name" value="UDP-Glycosyltransferase/glycogen phosphorylase"/>
    <property type="match status" value="1"/>
</dbReference>
<name>A0A3N9TDM7_9VIBR</name>
<dbReference type="CDD" id="cd03791">
    <property type="entry name" value="GT5_Glycogen_synthase_DULL1-like"/>
    <property type="match status" value="1"/>
</dbReference>
<keyword evidence="8 11" id="KW-0808">Transferase</keyword>
<evidence type="ECO:0000313" key="15">
    <source>
        <dbReference type="Proteomes" id="UP000281112"/>
    </source>
</evidence>
<evidence type="ECO:0000256" key="1">
    <source>
        <dbReference type="ARBA" id="ARBA00001478"/>
    </source>
</evidence>
<evidence type="ECO:0000256" key="10">
    <source>
        <dbReference type="ARBA" id="ARBA00031722"/>
    </source>
</evidence>
<dbReference type="GO" id="GO:0009011">
    <property type="term" value="F:alpha-1,4-glucan glucosyltransferase (ADP-glucose donor) activity"/>
    <property type="evidence" value="ECO:0007669"/>
    <property type="project" value="UniProtKB-UniRule"/>
</dbReference>
<dbReference type="EC" id="2.4.1.21" evidence="5 11"/>
<organism evidence="14 15">
    <name type="scientific">Vibrio viridaestus</name>
    <dbReference type="NCBI Taxonomy" id="2487322"/>
    <lineage>
        <taxon>Bacteria</taxon>
        <taxon>Pseudomonadati</taxon>
        <taxon>Pseudomonadota</taxon>
        <taxon>Gammaproteobacteria</taxon>
        <taxon>Vibrionales</taxon>
        <taxon>Vibrionaceae</taxon>
        <taxon>Vibrio</taxon>
    </lineage>
</organism>
<keyword evidence="7 11" id="KW-0328">Glycosyltransferase</keyword>
<dbReference type="InterPro" id="IPR001296">
    <property type="entry name" value="Glyco_trans_1"/>
</dbReference>
<comment type="catalytic activity">
    <reaction evidence="1 11">
        <text>[(1-&gt;4)-alpha-D-glucosyl](n) + ADP-alpha-D-glucose = [(1-&gt;4)-alpha-D-glucosyl](n+1) + ADP + H(+)</text>
        <dbReference type="Rhea" id="RHEA:18189"/>
        <dbReference type="Rhea" id="RHEA-COMP:9584"/>
        <dbReference type="Rhea" id="RHEA-COMP:9587"/>
        <dbReference type="ChEBI" id="CHEBI:15378"/>
        <dbReference type="ChEBI" id="CHEBI:15444"/>
        <dbReference type="ChEBI" id="CHEBI:57498"/>
        <dbReference type="ChEBI" id="CHEBI:456216"/>
        <dbReference type="EC" id="2.4.1.21"/>
    </reaction>
</comment>
<evidence type="ECO:0000256" key="5">
    <source>
        <dbReference type="ARBA" id="ARBA00012588"/>
    </source>
</evidence>
<dbReference type="Proteomes" id="UP000281112">
    <property type="component" value="Unassembled WGS sequence"/>
</dbReference>
<dbReference type="HAMAP" id="MF_00484">
    <property type="entry name" value="Glycogen_synth"/>
    <property type="match status" value="1"/>
</dbReference>
<dbReference type="InterPro" id="IPR013534">
    <property type="entry name" value="Starch_synth_cat_dom"/>
</dbReference>
<sequence length="483" mass="54456">MEQIDIWFTVSEVQGIVKTGGLADVAKALPMALKAQGMSVKVVMPGYRSVPGKDGCPVILDTELAYWPHTRYQIRKAEFNGIEVFLVDNDEYFNRPELYSEHNRAYADNGDRFAFFSAATLDCLPKLGFKPDIIHANDWHTGLVPFLLKTRYAQDDYFGKMKSAITIHNAMFKGIFSFNELELIPELHVSGMEHLHYGYGYISMLRAGIAYADKVNAVSPNYAKELLTPLGSHGLVDDFVRRAKDLHGILNGCDYSEWSPVTDEYIPQHYEGNLDSMIKGKAINKAALQEAFHLPHKEVPVFGMVCRLTHQKGFHYLLPILNDFLKNDVQIAIVGTGEPEMANQLHHIASRFPDKCAFLEAYSNEFAHLVEAGSDFFLMPSEFEACGLNQIYSMAYGTLPIVREVGGLKDTVIDYDKNPDQATGFSFVEPSAQALLITMQRALILYLQSKNVFNEIQLRAMSKNFSWDDAATEYIKMYHEALI</sequence>
<comment type="caution">
    <text evidence="14">The sequence shown here is derived from an EMBL/GenBank/DDBJ whole genome shotgun (WGS) entry which is preliminary data.</text>
</comment>
<evidence type="ECO:0000256" key="8">
    <source>
        <dbReference type="ARBA" id="ARBA00022679"/>
    </source>
</evidence>
<dbReference type="Pfam" id="PF08323">
    <property type="entry name" value="Glyco_transf_5"/>
    <property type="match status" value="1"/>
</dbReference>
<evidence type="ECO:0000256" key="3">
    <source>
        <dbReference type="ARBA" id="ARBA00004964"/>
    </source>
</evidence>
<dbReference type="Pfam" id="PF00534">
    <property type="entry name" value="Glycos_transf_1"/>
    <property type="match status" value="1"/>
</dbReference>
<comment type="pathway">
    <text evidence="3 11">Glycan biosynthesis; glycogen biosynthesis.</text>
</comment>